<dbReference type="InterPro" id="IPR036291">
    <property type="entry name" value="NAD(P)-bd_dom_sf"/>
</dbReference>
<dbReference type="InterPro" id="IPR051609">
    <property type="entry name" value="NmrA/Isoflavone_reductase-like"/>
</dbReference>
<dbReference type="GO" id="GO:0016491">
    <property type="term" value="F:oxidoreductase activity"/>
    <property type="evidence" value="ECO:0007669"/>
    <property type="project" value="UniProtKB-KW"/>
</dbReference>
<reference evidence="3" key="1">
    <citation type="journal article" date="2023" name="Mol. Phylogenet. Evol.">
        <title>Genome-scale phylogeny and comparative genomics of the fungal order Sordariales.</title>
        <authorList>
            <person name="Hensen N."/>
            <person name="Bonometti L."/>
            <person name="Westerberg I."/>
            <person name="Brannstrom I.O."/>
            <person name="Guillou S."/>
            <person name="Cros-Aarteil S."/>
            <person name="Calhoun S."/>
            <person name="Haridas S."/>
            <person name="Kuo A."/>
            <person name="Mondo S."/>
            <person name="Pangilinan J."/>
            <person name="Riley R."/>
            <person name="LaButti K."/>
            <person name="Andreopoulos B."/>
            <person name="Lipzen A."/>
            <person name="Chen C."/>
            <person name="Yan M."/>
            <person name="Daum C."/>
            <person name="Ng V."/>
            <person name="Clum A."/>
            <person name="Steindorff A."/>
            <person name="Ohm R.A."/>
            <person name="Martin F."/>
            <person name="Silar P."/>
            <person name="Natvig D.O."/>
            <person name="Lalanne C."/>
            <person name="Gautier V."/>
            <person name="Ament-Velasquez S.L."/>
            <person name="Kruys A."/>
            <person name="Hutchinson M.I."/>
            <person name="Powell A.J."/>
            <person name="Barry K."/>
            <person name="Miller A.N."/>
            <person name="Grigoriev I.V."/>
            <person name="Debuchy R."/>
            <person name="Gladieux P."/>
            <person name="Hiltunen Thoren M."/>
            <person name="Johannesson H."/>
        </authorList>
    </citation>
    <scope>NUCLEOTIDE SEQUENCE</scope>
    <source>
        <strain evidence="3">CBS 990.96</strain>
    </source>
</reference>
<dbReference type="Proteomes" id="UP001301958">
    <property type="component" value="Unassembled WGS sequence"/>
</dbReference>
<evidence type="ECO:0000313" key="4">
    <source>
        <dbReference type="Proteomes" id="UP001301958"/>
    </source>
</evidence>
<evidence type="ECO:0000313" key="3">
    <source>
        <dbReference type="EMBL" id="KAK4223828.1"/>
    </source>
</evidence>
<proteinExistence type="predicted"/>
<keyword evidence="4" id="KW-1185">Reference proteome</keyword>
<keyword evidence="1" id="KW-0521">NADP</keyword>
<evidence type="ECO:0008006" key="5">
    <source>
        <dbReference type="Google" id="ProtNLM"/>
    </source>
</evidence>
<name>A0AAN7BID0_9PEZI</name>
<organism evidence="3 4">
    <name type="scientific">Podospora fimiseda</name>
    <dbReference type="NCBI Taxonomy" id="252190"/>
    <lineage>
        <taxon>Eukaryota</taxon>
        <taxon>Fungi</taxon>
        <taxon>Dikarya</taxon>
        <taxon>Ascomycota</taxon>
        <taxon>Pezizomycotina</taxon>
        <taxon>Sordariomycetes</taxon>
        <taxon>Sordariomycetidae</taxon>
        <taxon>Sordariales</taxon>
        <taxon>Podosporaceae</taxon>
        <taxon>Podospora</taxon>
    </lineage>
</organism>
<keyword evidence="2" id="KW-0560">Oxidoreductase</keyword>
<dbReference type="Gene3D" id="3.40.50.720">
    <property type="entry name" value="NAD(P)-binding Rossmann-like Domain"/>
    <property type="match status" value="1"/>
</dbReference>
<evidence type="ECO:0000256" key="1">
    <source>
        <dbReference type="ARBA" id="ARBA00022857"/>
    </source>
</evidence>
<sequence>MADSKYLTRIAITSPDGAVPRAIIKELVALNNEIAKDGENQPTKEIKVLVPTSYGLSNQNGVERVKVDYSSIDSIANALAGVQFLVIISPSGYPPETHTTTVKGAVKAKVPYIVPDAYEFDVFNKKLVQESKAAAMALKRCREVENFSLAEKNGNSVYIALICGLLFDKGLALGPDYFGIDTQKKQVTFFDDGLTKVTMSTVGQLASAAVVLFNLPKSQIRKWVNKAVYVASFTVNQKQMLEAAHRVMGTTDRDWRIQYQGAGERFNEGVNDLLQDELSGARKTKTMPSFFKDGGGDFESLRVLSNTKLGLGKEMLDPSIEEACETLEQLSSPIFGGWPEDEK</sequence>
<accession>A0AAN7BID0</accession>
<evidence type="ECO:0000256" key="2">
    <source>
        <dbReference type="ARBA" id="ARBA00023002"/>
    </source>
</evidence>
<protein>
    <recommendedName>
        <fullName evidence="5">NmrA-like domain-containing protein</fullName>
    </recommendedName>
</protein>
<dbReference type="SUPFAM" id="SSF51735">
    <property type="entry name" value="NAD(P)-binding Rossmann-fold domains"/>
    <property type="match status" value="1"/>
</dbReference>
<dbReference type="PANTHER" id="PTHR47706:SF7">
    <property type="entry name" value="CIPA-LIKE, PUTATIVE (AFU_ORTHOLOGUE AFUA_1G01630)-RELATED"/>
    <property type="match status" value="1"/>
</dbReference>
<dbReference type="AlphaFoldDB" id="A0AAN7BID0"/>
<comment type="caution">
    <text evidence="3">The sequence shown here is derived from an EMBL/GenBank/DDBJ whole genome shotgun (WGS) entry which is preliminary data.</text>
</comment>
<reference evidence="3" key="2">
    <citation type="submission" date="2023-05" db="EMBL/GenBank/DDBJ databases">
        <authorList>
            <consortium name="Lawrence Berkeley National Laboratory"/>
            <person name="Steindorff A."/>
            <person name="Hensen N."/>
            <person name="Bonometti L."/>
            <person name="Westerberg I."/>
            <person name="Brannstrom I.O."/>
            <person name="Guillou S."/>
            <person name="Cros-Aarteil S."/>
            <person name="Calhoun S."/>
            <person name="Haridas S."/>
            <person name="Kuo A."/>
            <person name="Mondo S."/>
            <person name="Pangilinan J."/>
            <person name="Riley R."/>
            <person name="Labutti K."/>
            <person name="Andreopoulos B."/>
            <person name="Lipzen A."/>
            <person name="Chen C."/>
            <person name="Yanf M."/>
            <person name="Daum C."/>
            <person name="Ng V."/>
            <person name="Clum A."/>
            <person name="Ohm R."/>
            <person name="Martin F."/>
            <person name="Silar P."/>
            <person name="Natvig D."/>
            <person name="Lalanne C."/>
            <person name="Gautier V."/>
            <person name="Ament-Velasquez S.L."/>
            <person name="Kruys A."/>
            <person name="Hutchinson M.I."/>
            <person name="Powell A.J."/>
            <person name="Barry K."/>
            <person name="Miller A.N."/>
            <person name="Grigoriev I.V."/>
            <person name="Debuchy R."/>
            <person name="Gladieux P."/>
            <person name="Thoren M.H."/>
            <person name="Johannesson H."/>
        </authorList>
    </citation>
    <scope>NUCLEOTIDE SEQUENCE</scope>
    <source>
        <strain evidence="3">CBS 990.96</strain>
    </source>
</reference>
<dbReference type="PANTHER" id="PTHR47706">
    <property type="entry name" value="NMRA-LIKE FAMILY PROTEIN"/>
    <property type="match status" value="1"/>
</dbReference>
<dbReference type="EMBL" id="MU865413">
    <property type="protein sequence ID" value="KAK4223828.1"/>
    <property type="molecule type" value="Genomic_DNA"/>
</dbReference>
<gene>
    <name evidence="3" type="ORF">QBC38DRAFT_486880</name>
</gene>